<dbReference type="InParanoid" id="G4TR96"/>
<evidence type="ECO:0000313" key="2">
    <source>
        <dbReference type="EMBL" id="CCA73839.1"/>
    </source>
</evidence>
<feature type="compositionally biased region" description="Low complexity" evidence="1">
    <location>
        <begin position="46"/>
        <end position="62"/>
    </location>
</feature>
<dbReference type="OrthoDB" id="3171578at2759"/>
<name>G4TR96_SERID</name>
<dbReference type="HOGENOM" id="CLU_404955_0_0_1"/>
<feature type="compositionally biased region" description="Acidic residues" evidence="1">
    <location>
        <begin position="16"/>
        <end position="36"/>
    </location>
</feature>
<protein>
    <submittedName>
        <fullName evidence="2">Uncharacterized protein</fullName>
    </submittedName>
</protein>
<feature type="compositionally biased region" description="Polar residues" evidence="1">
    <location>
        <begin position="362"/>
        <end position="374"/>
    </location>
</feature>
<dbReference type="AlphaFoldDB" id="G4TR96"/>
<feature type="compositionally biased region" description="Polar residues" evidence="1">
    <location>
        <begin position="656"/>
        <end position="666"/>
    </location>
</feature>
<proteinExistence type="predicted"/>
<keyword evidence="3" id="KW-1185">Reference proteome</keyword>
<sequence>MAARAANPDHDYDLPAVDDDIEMEAEGEDQLDDDDGAPAGPSNQHPSLASQQQAGSASPQALHARPDARRKRVQDSMSHAASGAVDKSARKREQREREKEQQKQLLNKLIEIFEAGGGTCAVQQGQKKFPWVDLPAALIRIGCYFAGWPEKCLPKMSDKHPDRIDASTGPSQWSLKQKRAMEAQIAKGAVKVLPRPDDRAVIFEIVDDFGNVKDSTVEFSENWVRNKLLGLGIVAQSPAPHPATSSKYAPEARHMPATMTPDIDYSPPSHPLSLPPIRSHADYQERLDLPSLSKMTSFSGLQTPEDVSRSPSPLSNFSDGRYQRQPPYSSTRGGYLASVSQDDFFPTRGRVLTLEHGLPRTASSLRSTSRQKNNLLHHHPYSQLLSTNGVSSIRSRPPSPPLSHSRSHSTVTSNASELTAYPPVPPRSAASSTSTSPSTSGQTNFPSHVPNVPSSVVAWDAQNRGWVLKVQTDHGLRKLPCRDGGIVCWYRDSDQWECRSTQPEIGRAIWNRDIERWELQLPSHDEIDAYLSSSRHLARHAVYPTHLPSIEGTCAFDAEKLHAWVYYVSPAAEAQLPVTPCIIIWSLERKQWTLLSESPHGADVMWSHEDQSWHFNMQSTPMASSTRKSDLRPNIAASPRPSSAPHPNTLPPMIVRSTSPLQSPRSSAPRPMSTGGSSF</sequence>
<dbReference type="EMBL" id="CAFZ01000257">
    <property type="protein sequence ID" value="CCA73839.1"/>
    <property type="molecule type" value="Genomic_DNA"/>
</dbReference>
<feature type="region of interest" description="Disordered" evidence="1">
    <location>
        <begin position="362"/>
        <end position="381"/>
    </location>
</feature>
<feature type="compositionally biased region" description="Low complexity" evidence="1">
    <location>
        <begin position="427"/>
        <end position="449"/>
    </location>
</feature>
<evidence type="ECO:0000313" key="3">
    <source>
        <dbReference type="Proteomes" id="UP000007148"/>
    </source>
</evidence>
<dbReference type="Proteomes" id="UP000007148">
    <property type="component" value="Unassembled WGS sequence"/>
</dbReference>
<feature type="region of interest" description="Disordered" evidence="1">
    <location>
        <begin position="296"/>
        <end position="335"/>
    </location>
</feature>
<feature type="region of interest" description="Disordered" evidence="1">
    <location>
        <begin position="620"/>
        <end position="679"/>
    </location>
</feature>
<feature type="region of interest" description="Disordered" evidence="1">
    <location>
        <begin position="257"/>
        <end position="277"/>
    </location>
</feature>
<feature type="compositionally biased region" description="Basic and acidic residues" evidence="1">
    <location>
        <begin position="87"/>
        <end position="102"/>
    </location>
</feature>
<feature type="region of interest" description="Disordered" evidence="1">
    <location>
        <begin position="389"/>
        <end position="449"/>
    </location>
</feature>
<feature type="compositionally biased region" description="Polar residues" evidence="1">
    <location>
        <begin position="309"/>
        <end position="318"/>
    </location>
</feature>
<gene>
    <name evidence="2" type="ORF">PIIN_07793</name>
</gene>
<accession>G4TR96</accession>
<feature type="region of interest" description="Disordered" evidence="1">
    <location>
        <begin position="1"/>
        <end position="102"/>
    </location>
</feature>
<comment type="caution">
    <text evidence="2">The sequence shown here is derived from an EMBL/GenBank/DDBJ whole genome shotgun (WGS) entry which is preliminary data.</text>
</comment>
<evidence type="ECO:0000256" key="1">
    <source>
        <dbReference type="SAM" id="MobiDB-lite"/>
    </source>
</evidence>
<reference evidence="2 3" key="1">
    <citation type="journal article" date="2011" name="PLoS Pathog.">
        <title>Endophytic Life Strategies Decoded by Genome and Transcriptome Analyses of the Mutualistic Root Symbiont Piriformospora indica.</title>
        <authorList>
            <person name="Zuccaro A."/>
            <person name="Lahrmann U."/>
            <person name="Guldener U."/>
            <person name="Langen G."/>
            <person name="Pfiffi S."/>
            <person name="Biedenkopf D."/>
            <person name="Wong P."/>
            <person name="Samans B."/>
            <person name="Grimm C."/>
            <person name="Basiewicz M."/>
            <person name="Murat C."/>
            <person name="Martin F."/>
            <person name="Kogel K.H."/>
        </authorList>
    </citation>
    <scope>NUCLEOTIDE SEQUENCE [LARGE SCALE GENOMIC DNA]</scope>
    <source>
        <strain evidence="2 3">DSM 11827</strain>
    </source>
</reference>
<organism evidence="2 3">
    <name type="scientific">Serendipita indica (strain DSM 11827)</name>
    <name type="common">Root endophyte fungus</name>
    <name type="synonym">Piriformospora indica</name>
    <dbReference type="NCBI Taxonomy" id="1109443"/>
    <lineage>
        <taxon>Eukaryota</taxon>
        <taxon>Fungi</taxon>
        <taxon>Dikarya</taxon>
        <taxon>Basidiomycota</taxon>
        <taxon>Agaricomycotina</taxon>
        <taxon>Agaricomycetes</taxon>
        <taxon>Sebacinales</taxon>
        <taxon>Serendipitaceae</taxon>
        <taxon>Serendipita</taxon>
    </lineage>
</organism>